<proteinExistence type="predicted"/>
<evidence type="ECO:0000313" key="1">
    <source>
        <dbReference type="EMBL" id="KAF3609123.1"/>
    </source>
</evidence>
<reference evidence="1 2" key="1">
    <citation type="journal article" date="2020" name="BMC Genomics">
        <title>Intraspecific diversification of the crop wild relative Brassica cretica Lam. using demographic model selection.</title>
        <authorList>
            <person name="Kioukis A."/>
            <person name="Michalopoulou V.A."/>
            <person name="Briers L."/>
            <person name="Pirintsos S."/>
            <person name="Studholme D.J."/>
            <person name="Pavlidis P."/>
            <person name="Sarris P.F."/>
        </authorList>
    </citation>
    <scope>NUCLEOTIDE SEQUENCE [LARGE SCALE GENOMIC DNA]</scope>
    <source>
        <strain evidence="2">cv. PFS-1207/04</strain>
    </source>
</reference>
<comment type="caution">
    <text evidence="1">The sequence shown here is derived from an EMBL/GenBank/DDBJ whole genome shotgun (WGS) entry which is preliminary data.</text>
</comment>
<accession>A0ABQ7F1A8</accession>
<dbReference type="EMBL" id="QGKV02000297">
    <property type="protein sequence ID" value="KAF3609123.1"/>
    <property type="molecule type" value="Genomic_DNA"/>
</dbReference>
<organism evidence="1 2">
    <name type="scientific">Brassica cretica</name>
    <name type="common">Mustard</name>
    <dbReference type="NCBI Taxonomy" id="69181"/>
    <lineage>
        <taxon>Eukaryota</taxon>
        <taxon>Viridiplantae</taxon>
        <taxon>Streptophyta</taxon>
        <taxon>Embryophyta</taxon>
        <taxon>Tracheophyta</taxon>
        <taxon>Spermatophyta</taxon>
        <taxon>Magnoliopsida</taxon>
        <taxon>eudicotyledons</taxon>
        <taxon>Gunneridae</taxon>
        <taxon>Pentapetalae</taxon>
        <taxon>rosids</taxon>
        <taxon>malvids</taxon>
        <taxon>Brassicales</taxon>
        <taxon>Brassicaceae</taxon>
        <taxon>Brassiceae</taxon>
        <taxon>Brassica</taxon>
    </lineage>
</organism>
<protein>
    <submittedName>
        <fullName evidence="1">Uncharacterized protein</fullName>
    </submittedName>
</protein>
<gene>
    <name evidence="1" type="ORF">DY000_02045843</name>
</gene>
<dbReference type="Proteomes" id="UP000266723">
    <property type="component" value="Unassembled WGS sequence"/>
</dbReference>
<sequence length="197" mass="21720">MTSSLGCFTDSLPHLNTSFLQLQVRVIGEKMACSISCFMFRFRSNPTSSMQRLTRKVYENPFSLLVKSSNLKLGFCGYPSYLSEGSHNSVEESRCRKNCLTDCARAQRTVPVGGATAKSEALKVHQMIDKTQRKRLCRILGCNKLSVEASKQACCTESAASIESNGVNSLRGASTSCDSYNTTTNTISLLPRTKQQF</sequence>
<evidence type="ECO:0000313" key="2">
    <source>
        <dbReference type="Proteomes" id="UP000266723"/>
    </source>
</evidence>
<name>A0ABQ7F1A8_BRACR</name>
<keyword evidence="2" id="KW-1185">Reference proteome</keyword>